<evidence type="ECO:0000256" key="2">
    <source>
        <dbReference type="SAM" id="SignalP"/>
    </source>
</evidence>
<name>A0A923SLQ8_9FIRM</name>
<dbReference type="InterPro" id="IPR012334">
    <property type="entry name" value="Pectin_lyas_fold"/>
</dbReference>
<feature type="signal peptide" evidence="2">
    <location>
        <begin position="1"/>
        <end position="26"/>
    </location>
</feature>
<organism evidence="3 4">
    <name type="scientific">Lentihominibacter faecis</name>
    <dbReference type="NCBI Taxonomy" id="2764712"/>
    <lineage>
        <taxon>Bacteria</taxon>
        <taxon>Bacillati</taxon>
        <taxon>Bacillota</taxon>
        <taxon>Clostridia</taxon>
        <taxon>Peptostreptococcales</taxon>
        <taxon>Anaerovoracaceae</taxon>
        <taxon>Lentihominibacter</taxon>
    </lineage>
</organism>
<evidence type="ECO:0000313" key="4">
    <source>
        <dbReference type="Proteomes" id="UP000644115"/>
    </source>
</evidence>
<evidence type="ECO:0000256" key="1">
    <source>
        <dbReference type="SAM" id="MobiDB-lite"/>
    </source>
</evidence>
<comment type="caution">
    <text evidence="3">The sequence shown here is derived from an EMBL/GenBank/DDBJ whole genome shotgun (WGS) entry which is preliminary data.</text>
</comment>
<feature type="chain" id="PRO_5039171854" description="SipW-cognate class signal peptide" evidence="2">
    <location>
        <begin position="27"/>
        <end position="474"/>
    </location>
</feature>
<accession>A0A923SLQ8</accession>
<evidence type="ECO:0008006" key="5">
    <source>
        <dbReference type="Google" id="ProtNLM"/>
    </source>
</evidence>
<feature type="region of interest" description="Disordered" evidence="1">
    <location>
        <begin position="204"/>
        <end position="225"/>
    </location>
</feature>
<dbReference type="AlphaFoldDB" id="A0A923SLQ8"/>
<dbReference type="Gene3D" id="2.160.20.10">
    <property type="entry name" value="Single-stranded right-handed beta-helix, Pectin lyase-like"/>
    <property type="match status" value="1"/>
</dbReference>
<keyword evidence="4" id="KW-1185">Reference proteome</keyword>
<dbReference type="Proteomes" id="UP000644115">
    <property type="component" value="Unassembled WGS sequence"/>
</dbReference>
<dbReference type="EMBL" id="JACRWC010000062">
    <property type="protein sequence ID" value="MBC5999362.1"/>
    <property type="molecule type" value="Genomic_DNA"/>
</dbReference>
<dbReference type="RefSeq" id="WP_249286808.1">
    <property type="nucleotide sequence ID" value="NZ_JACRWC010000062.1"/>
</dbReference>
<dbReference type="SUPFAM" id="SSF51126">
    <property type="entry name" value="Pectin lyase-like"/>
    <property type="match status" value="1"/>
</dbReference>
<feature type="region of interest" description="Disordered" evidence="1">
    <location>
        <begin position="164"/>
        <end position="183"/>
    </location>
</feature>
<dbReference type="NCBIfam" id="TIGR04088">
    <property type="entry name" value="cognate_SipW"/>
    <property type="match status" value="1"/>
</dbReference>
<sequence length="474" mass="50227">MKRSSTTKKALFISTCALLFSMLMMAGSTFAWFTDSVSSGTNTIMTGKLDVQLLHTNQYVTTAEEVGQNTLLFTDKEGKSIDWEPGAVAYENFTVKNSGDLALNYRLALDLNNANTIAGTTKSLKDVLKVKVLDHEVTSEDVKEQALKNAEDFVSVTDGQISIPTQAKDPAEQKLLQKGSEGDSSKTYGVIVYWQPDPEKDYEYNLSNYPDKNAAGKPIDKTSDGKTELSIDLGVSLGATQAPEESDSNGSDYDKNAIYPVSNKGELEKALQTAEKGDVVELTGNITLTAPLPITKDVTIRSVGGAAISGEAFEVSSSADVTLQGVTFKAPRTSDNQGVSLKASEYAGKLILQDCTFEEPQWSSVVVTATASADITIKGCTFDAKSSAGHKDDSTGSSALTKGAHQVMKITGESGTKLALTGNTFTGLKECHASSSVVVSGISANGMTCEKNTADETAKISIANNGSLKGFAKK</sequence>
<keyword evidence="2" id="KW-0732">Signal</keyword>
<dbReference type="InterPro" id="IPR011050">
    <property type="entry name" value="Pectin_lyase_fold/virulence"/>
</dbReference>
<evidence type="ECO:0000313" key="3">
    <source>
        <dbReference type="EMBL" id="MBC5999362.1"/>
    </source>
</evidence>
<reference evidence="3" key="1">
    <citation type="submission" date="2020-08" db="EMBL/GenBank/DDBJ databases">
        <authorList>
            <person name="Liu C."/>
            <person name="Sun Q."/>
        </authorList>
    </citation>
    <scope>NUCLEOTIDE SEQUENCE</scope>
    <source>
        <strain evidence="3">BX16</strain>
    </source>
</reference>
<protein>
    <recommendedName>
        <fullName evidence="5">SipW-cognate class signal peptide</fullName>
    </recommendedName>
</protein>
<gene>
    <name evidence="3" type="ORF">H8876_05055</name>
</gene>
<proteinExistence type="predicted"/>
<dbReference type="InterPro" id="IPR023833">
    <property type="entry name" value="Signal_pept_SipW-depend-type"/>
</dbReference>